<evidence type="ECO:0000256" key="5">
    <source>
        <dbReference type="ARBA" id="ARBA00023136"/>
    </source>
</evidence>
<dbReference type="PANTHER" id="PTHR30250">
    <property type="entry name" value="PST FAMILY PREDICTED COLANIC ACID TRANSPORTER"/>
    <property type="match status" value="1"/>
</dbReference>
<feature type="transmembrane region" description="Helical" evidence="6">
    <location>
        <begin position="106"/>
        <end position="125"/>
    </location>
</feature>
<dbReference type="PANTHER" id="PTHR30250:SF11">
    <property type="entry name" value="O-ANTIGEN TRANSPORTER-RELATED"/>
    <property type="match status" value="1"/>
</dbReference>
<feature type="transmembrane region" description="Helical" evidence="6">
    <location>
        <begin position="276"/>
        <end position="298"/>
    </location>
</feature>
<feature type="transmembrane region" description="Helical" evidence="6">
    <location>
        <begin position="201"/>
        <end position="218"/>
    </location>
</feature>
<feature type="transmembrane region" description="Helical" evidence="6">
    <location>
        <begin position="238"/>
        <end position="264"/>
    </location>
</feature>
<evidence type="ECO:0000256" key="3">
    <source>
        <dbReference type="ARBA" id="ARBA00022692"/>
    </source>
</evidence>
<comment type="caution">
    <text evidence="7">The sequence shown here is derived from an EMBL/GenBank/DDBJ whole genome shotgun (WGS) entry which is preliminary data.</text>
</comment>
<dbReference type="EMBL" id="SMGK01000003">
    <property type="protein sequence ID" value="TCK72724.1"/>
    <property type="molecule type" value="Genomic_DNA"/>
</dbReference>
<evidence type="ECO:0000313" key="7">
    <source>
        <dbReference type="EMBL" id="TCK72724.1"/>
    </source>
</evidence>
<dbReference type="GO" id="GO:0005886">
    <property type="term" value="C:plasma membrane"/>
    <property type="evidence" value="ECO:0007669"/>
    <property type="project" value="UniProtKB-SubCell"/>
</dbReference>
<feature type="transmembrane region" description="Helical" evidence="6">
    <location>
        <begin position="38"/>
        <end position="59"/>
    </location>
</feature>
<dbReference type="InterPro" id="IPR050833">
    <property type="entry name" value="Poly_Biosynth_Transport"/>
</dbReference>
<organism evidence="7 8">
    <name type="scientific">Acidipila rosea</name>
    <dbReference type="NCBI Taxonomy" id="768535"/>
    <lineage>
        <taxon>Bacteria</taxon>
        <taxon>Pseudomonadati</taxon>
        <taxon>Acidobacteriota</taxon>
        <taxon>Terriglobia</taxon>
        <taxon>Terriglobales</taxon>
        <taxon>Acidobacteriaceae</taxon>
        <taxon>Acidipila</taxon>
    </lineage>
</organism>
<accession>A0A4R1L3Y5</accession>
<dbReference type="Pfam" id="PF01943">
    <property type="entry name" value="Polysacc_synt"/>
    <property type="match status" value="1"/>
</dbReference>
<keyword evidence="4 6" id="KW-1133">Transmembrane helix</keyword>
<feature type="transmembrane region" description="Helical" evidence="6">
    <location>
        <begin position="377"/>
        <end position="397"/>
    </location>
</feature>
<feature type="transmembrane region" description="Helical" evidence="6">
    <location>
        <begin position="80"/>
        <end position="100"/>
    </location>
</feature>
<proteinExistence type="predicted"/>
<keyword evidence="8" id="KW-1185">Reference proteome</keyword>
<feature type="transmembrane region" description="Helical" evidence="6">
    <location>
        <begin position="318"/>
        <end position="341"/>
    </location>
</feature>
<name>A0A4R1L3Y5_9BACT</name>
<dbReference type="InterPro" id="IPR002797">
    <property type="entry name" value="Polysacc_synth"/>
</dbReference>
<evidence type="ECO:0000256" key="1">
    <source>
        <dbReference type="ARBA" id="ARBA00004651"/>
    </source>
</evidence>
<keyword evidence="5 6" id="KW-0472">Membrane</keyword>
<comment type="subcellular location">
    <subcellularLocation>
        <location evidence="1">Cell membrane</location>
        <topology evidence="1">Multi-pass membrane protein</topology>
    </subcellularLocation>
</comment>
<evidence type="ECO:0000256" key="4">
    <source>
        <dbReference type="ARBA" id="ARBA00022989"/>
    </source>
</evidence>
<keyword evidence="3 6" id="KW-0812">Transmembrane</keyword>
<evidence type="ECO:0000256" key="6">
    <source>
        <dbReference type="SAM" id="Phobius"/>
    </source>
</evidence>
<reference evidence="7 8" key="1">
    <citation type="submission" date="2019-03" db="EMBL/GenBank/DDBJ databases">
        <title>Genomic Encyclopedia of Type Strains, Phase IV (KMG-IV): sequencing the most valuable type-strain genomes for metagenomic binning, comparative biology and taxonomic classification.</title>
        <authorList>
            <person name="Goeker M."/>
        </authorList>
    </citation>
    <scope>NUCLEOTIDE SEQUENCE [LARGE SCALE GENOMIC DNA]</scope>
    <source>
        <strain evidence="7 8">DSM 103428</strain>
    </source>
</reference>
<sequence length="637" mass="70208">MSGSVVLLSGSSLTTAINLAYNVAVARFLGPKGFGHATAVYTLLTLISAVTLSFQIIAAKVVAQQDSEEHKSAVYRDFHRAAWACGGMVAFGLFLFQRGLTDYLNLPSPLLVVLLAVGAAFYVPLGSRRGYIQGAYGFRSLATNLVLEGAVRFVGSLLMVMLGFGVIGVIAANSAAIAVAYLAIAPRLAARVPNPVTFRRGFLEVGQAMVFFAGQVLINNCDIVLVKHFFSPTAAGLYAAVAMVGRVIFGFSSAVVNSMFPLVAGMREGEKRNLSLISTSLLLVLGIGSVLAIGLRITPAWVWATFFGSGFQLPGHYGFPYLLSLYAVTTVIYSLSVVFITYEMSYKIANTSWLQLAFSGVLIAGICKFHNSLQQVIMVQLVLMVVLLILVGVPAIIDAVRNSNAAGKPNSRSIRFIRRISEDEVIAEFLKSDFENVAYREYSEVLHTIVREPNLESDSENAKRRALLFLRHRSLWKELPLDTDWFEVEVQASDLEQIRVFPRAQWLKIARANFAIKQVVDRIRSRQEQAADDPFVAKIAAIRERLLQNDAMPGAVVLIGQNQADPLTILDGNHRLVAAVLGDKMDRLRFVCGLSPRMTRCCWYRTNPLTLTRYARNLIRHLTRSAEDELERLFERS</sequence>
<keyword evidence="2" id="KW-1003">Cell membrane</keyword>
<gene>
    <name evidence="7" type="ORF">C7378_2314</name>
</gene>
<feature type="transmembrane region" description="Helical" evidence="6">
    <location>
        <begin position="170"/>
        <end position="189"/>
    </location>
</feature>
<protein>
    <submittedName>
        <fullName evidence="7">O-antigen/teichoic acid export membrane protein</fullName>
    </submittedName>
</protein>
<dbReference type="RefSeq" id="WP_243648202.1">
    <property type="nucleotide sequence ID" value="NZ_SMGK01000003.1"/>
</dbReference>
<dbReference type="AlphaFoldDB" id="A0A4R1L3Y5"/>
<evidence type="ECO:0000256" key="2">
    <source>
        <dbReference type="ARBA" id="ARBA00022475"/>
    </source>
</evidence>
<dbReference type="Proteomes" id="UP000295210">
    <property type="component" value="Unassembled WGS sequence"/>
</dbReference>
<evidence type="ECO:0000313" key="8">
    <source>
        <dbReference type="Proteomes" id="UP000295210"/>
    </source>
</evidence>